<evidence type="ECO:0000313" key="2">
    <source>
        <dbReference type="Proteomes" id="UP001392437"/>
    </source>
</evidence>
<reference evidence="1 2" key="1">
    <citation type="submission" date="2023-01" db="EMBL/GenBank/DDBJ databases">
        <title>Analysis of 21 Apiospora genomes using comparative genomics revels a genus with tremendous synthesis potential of carbohydrate active enzymes and secondary metabolites.</title>
        <authorList>
            <person name="Sorensen T."/>
        </authorList>
    </citation>
    <scope>NUCLEOTIDE SEQUENCE [LARGE SCALE GENOMIC DNA]</scope>
    <source>
        <strain evidence="1 2">CBS 117206</strain>
    </source>
</reference>
<dbReference type="AlphaFoldDB" id="A0AAW0QJ28"/>
<accession>A0AAW0QJ28</accession>
<keyword evidence="2" id="KW-1185">Reference proteome</keyword>
<name>A0AAW0QJ28_9PEZI</name>
<organism evidence="1 2">
    <name type="scientific">Apiospora kogelbergensis</name>
    <dbReference type="NCBI Taxonomy" id="1337665"/>
    <lineage>
        <taxon>Eukaryota</taxon>
        <taxon>Fungi</taxon>
        <taxon>Dikarya</taxon>
        <taxon>Ascomycota</taxon>
        <taxon>Pezizomycotina</taxon>
        <taxon>Sordariomycetes</taxon>
        <taxon>Xylariomycetidae</taxon>
        <taxon>Amphisphaeriales</taxon>
        <taxon>Apiosporaceae</taxon>
        <taxon>Apiospora</taxon>
    </lineage>
</organism>
<sequence>MQRSDNGQTIGPNYAMNWRDHLNLGQYLRDFFNSSVYLNTGIYQPGPGGSMASSFGLAIYNAENLATMIREIADTMINSHTHDIEAILPLLFYGFEGWDSSDAHGFNDAKGIGDKCKDMREYLSRNIGNPVFVRDGFSQSLGQQDQTGS</sequence>
<gene>
    <name evidence="1" type="ORF">PG999_012813</name>
</gene>
<protein>
    <recommendedName>
        <fullName evidence="3">Berberine and berberine like</fullName>
    </recommendedName>
</protein>
<dbReference type="EMBL" id="JAQQWP010000010">
    <property type="protein sequence ID" value="KAK8096869.1"/>
    <property type="molecule type" value="Genomic_DNA"/>
</dbReference>
<comment type="caution">
    <text evidence="1">The sequence shown here is derived from an EMBL/GenBank/DDBJ whole genome shotgun (WGS) entry which is preliminary data.</text>
</comment>
<evidence type="ECO:0008006" key="3">
    <source>
        <dbReference type="Google" id="ProtNLM"/>
    </source>
</evidence>
<proteinExistence type="predicted"/>
<dbReference type="Proteomes" id="UP001392437">
    <property type="component" value="Unassembled WGS sequence"/>
</dbReference>
<evidence type="ECO:0000313" key="1">
    <source>
        <dbReference type="EMBL" id="KAK8096869.1"/>
    </source>
</evidence>